<keyword evidence="3" id="KW-1185">Reference proteome</keyword>
<sequence length="154" mass="16311">VISAISDGWFCDVSQGYGDVVHEVKDGTCTCIIGACSKCMPPGLTFTIPSCLSHLYARVSYLQLRLVKGHMMLAGSQFCNIPSAISLHTRLTECGESGGGGAHSFESSPRINTRPPAKFSGPVSHNNVGSGVLIGGGNRCWLLQHTLHPRPVTS</sequence>
<dbReference type="EMBL" id="JACVVK020000413">
    <property type="protein sequence ID" value="KAK7475164.1"/>
    <property type="molecule type" value="Genomic_DNA"/>
</dbReference>
<proteinExistence type="predicted"/>
<dbReference type="AlphaFoldDB" id="A0ABD0JJZ1"/>
<evidence type="ECO:0000313" key="3">
    <source>
        <dbReference type="Proteomes" id="UP001519460"/>
    </source>
</evidence>
<protein>
    <submittedName>
        <fullName evidence="2">Uncharacterized protein</fullName>
    </submittedName>
</protein>
<evidence type="ECO:0000313" key="2">
    <source>
        <dbReference type="EMBL" id="KAK7475164.1"/>
    </source>
</evidence>
<accession>A0ABD0JJZ1</accession>
<feature type="non-terminal residue" evidence="2">
    <location>
        <position position="1"/>
    </location>
</feature>
<name>A0ABD0JJZ1_9CAEN</name>
<organism evidence="2 3">
    <name type="scientific">Batillaria attramentaria</name>
    <dbReference type="NCBI Taxonomy" id="370345"/>
    <lineage>
        <taxon>Eukaryota</taxon>
        <taxon>Metazoa</taxon>
        <taxon>Spiralia</taxon>
        <taxon>Lophotrochozoa</taxon>
        <taxon>Mollusca</taxon>
        <taxon>Gastropoda</taxon>
        <taxon>Caenogastropoda</taxon>
        <taxon>Sorbeoconcha</taxon>
        <taxon>Cerithioidea</taxon>
        <taxon>Batillariidae</taxon>
        <taxon>Batillaria</taxon>
    </lineage>
</organism>
<gene>
    <name evidence="2" type="ORF">BaRGS_00033565</name>
</gene>
<reference evidence="2 3" key="1">
    <citation type="journal article" date="2023" name="Sci. Data">
        <title>Genome assembly of the Korean intertidal mud-creeper Batillaria attramentaria.</title>
        <authorList>
            <person name="Patra A.K."/>
            <person name="Ho P.T."/>
            <person name="Jun S."/>
            <person name="Lee S.J."/>
            <person name="Kim Y."/>
            <person name="Won Y.J."/>
        </authorList>
    </citation>
    <scope>NUCLEOTIDE SEQUENCE [LARGE SCALE GENOMIC DNA]</scope>
    <source>
        <strain evidence="2">Wonlab-2016</strain>
    </source>
</reference>
<evidence type="ECO:0000256" key="1">
    <source>
        <dbReference type="SAM" id="MobiDB-lite"/>
    </source>
</evidence>
<comment type="caution">
    <text evidence="2">The sequence shown here is derived from an EMBL/GenBank/DDBJ whole genome shotgun (WGS) entry which is preliminary data.</text>
</comment>
<feature type="region of interest" description="Disordered" evidence="1">
    <location>
        <begin position="98"/>
        <end position="120"/>
    </location>
</feature>
<dbReference type="Proteomes" id="UP001519460">
    <property type="component" value="Unassembled WGS sequence"/>
</dbReference>